<evidence type="ECO:0000259" key="8">
    <source>
        <dbReference type="PROSITE" id="PS50103"/>
    </source>
</evidence>
<evidence type="ECO:0000256" key="1">
    <source>
        <dbReference type="ARBA" id="ARBA00022723"/>
    </source>
</evidence>
<feature type="region of interest" description="Disordered" evidence="7">
    <location>
        <begin position="160"/>
        <end position="193"/>
    </location>
</feature>
<dbReference type="GO" id="GO:0043484">
    <property type="term" value="P:regulation of RNA splicing"/>
    <property type="evidence" value="ECO:0007669"/>
    <property type="project" value="TreeGrafter"/>
</dbReference>
<dbReference type="Proteomes" id="UP000440578">
    <property type="component" value="Unassembled WGS sequence"/>
</dbReference>
<dbReference type="OrthoDB" id="250836at2759"/>
<evidence type="ECO:0000256" key="6">
    <source>
        <dbReference type="SAM" id="Coils"/>
    </source>
</evidence>
<keyword evidence="6" id="KW-0175">Coiled coil</keyword>
<comment type="caution">
    <text evidence="9">The sequence shown here is derived from an EMBL/GenBank/DDBJ whole genome shotgun (WGS) entry which is preliminary data.</text>
</comment>
<keyword evidence="1 5" id="KW-0479">Metal-binding</keyword>
<dbReference type="Gene3D" id="3.30.1370.210">
    <property type="match status" value="2"/>
</dbReference>
<feature type="zinc finger region" description="C3H1-type" evidence="5">
    <location>
        <begin position="35"/>
        <end position="57"/>
    </location>
</feature>
<feature type="compositionally biased region" description="Basic and acidic residues" evidence="7">
    <location>
        <begin position="184"/>
        <end position="193"/>
    </location>
</feature>
<dbReference type="InterPro" id="IPR000571">
    <property type="entry name" value="Znf_CCCH"/>
</dbReference>
<feature type="domain" description="C3H1-type" evidence="8">
    <location>
        <begin position="35"/>
        <end position="57"/>
    </location>
</feature>
<name>A0A6A4WF00_AMPAM</name>
<feature type="domain" description="C3H1-type" evidence="8">
    <location>
        <begin position="67"/>
        <end position="93"/>
    </location>
</feature>
<feature type="domain" description="C3H1-type" evidence="8">
    <location>
        <begin position="124"/>
        <end position="151"/>
    </location>
</feature>
<keyword evidence="4 5" id="KW-0862">Zinc</keyword>
<dbReference type="PANTHER" id="PTHR12675:SF6">
    <property type="entry name" value="ZINC FINGER CCCH DOMAIN-CONTAINING PROTEIN 10"/>
    <property type="match status" value="1"/>
</dbReference>
<organism evidence="9 10">
    <name type="scientific">Amphibalanus amphitrite</name>
    <name type="common">Striped barnacle</name>
    <name type="synonym">Balanus amphitrite</name>
    <dbReference type="NCBI Taxonomy" id="1232801"/>
    <lineage>
        <taxon>Eukaryota</taxon>
        <taxon>Metazoa</taxon>
        <taxon>Ecdysozoa</taxon>
        <taxon>Arthropoda</taxon>
        <taxon>Crustacea</taxon>
        <taxon>Multicrustacea</taxon>
        <taxon>Cirripedia</taxon>
        <taxon>Thoracica</taxon>
        <taxon>Thoracicalcarea</taxon>
        <taxon>Balanomorpha</taxon>
        <taxon>Balanoidea</taxon>
        <taxon>Balanidae</taxon>
        <taxon>Amphibalaninae</taxon>
        <taxon>Amphibalanus</taxon>
    </lineage>
</organism>
<dbReference type="SUPFAM" id="SSF90229">
    <property type="entry name" value="CCCH zinc finger"/>
    <property type="match status" value="1"/>
</dbReference>
<dbReference type="GO" id="GO:0003723">
    <property type="term" value="F:RNA binding"/>
    <property type="evidence" value="ECO:0007669"/>
    <property type="project" value="TreeGrafter"/>
</dbReference>
<feature type="coiled-coil region" evidence="6">
    <location>
        <begin position="221"/>
        <end position="255"/>
    </location>
</feature>
<feature type="zinc finger region" description="C3H1-type" evidence="5">
    <location>
        <begin position="124"/>
        <end position="151"/>
    </location>
</feature>
<gene>
    <name evidence="9" type="primary">Zc3h10</name>
    <name evidence="9" type="ORF">FJT64_022240</name>
</gene>
<accession>A0A6A4WF00</accession>
<keyword evidence="3 5" id="KW-0863">Zinc-finger</keyword>
<evidence type="ECO:0000256" key="4">
    <source>
        <dbReference type="ARBA" id="ARBA00022833"/>
    </source>
</evidence>
<dbReference type="PANTHER" id="PTHR12675">
    <property type="entry name" value="MUSCLEBLIND-LIKE PROTEIN"/>
    <property type="match status" value="1"/>
</dbReference>
<dbReference type="Pfam" id="PF00642">
    <property type="entry name" value="zf-CCCH"/>
    <property type="match status" value="1"/>
</dbReference>
<dbReference type="GO" id="GO:0008270">
    <property type="term" value="F:zinc ion binding"/>
    <property type="evidence" value="ECO:0007669"/>
    <property type="project" value="UniProtKB-KW"/>
</dbReference>
<evidence type="ECO:0000313" key="9">
    <source>
        <dbReference type="EMBL" id="KAF0306177.1"/>
    </source>
</evidence>
<sequence length="548" mass="57198">MIESSRRCLPPVPAAMDAASDASSGADSAVDDQLVCRDFLRNVCRRGRRCKFPHPEEEVVAPPPARPELVTFCHDYQNGQCARPSCRFVHCERGDEELFRRTGHLPSHVLEAAVMRGADIRVGRHEVPVCKDFARGECSRGVKCKYRHLTVSELEQLCSGGSVSSSGSRPASSGSPDSGDCEPPEAKRRHFDDYSRRGVVVRDYRQTPLSQEPNPHSIIDYRLIEDENRILQRRVQELQKQVDDLTTTNEFLLDQNAQMRLAKQSASGAGVTTLATVSVPAVSMAAGSGGVAAAPITMCPISQPLVAQGAAAQVVTVPGSMGAVPVTLTHTPGTAGTISVSLAPVTLNQQGAAVVSMASMAANINHQAAVASMNNMNQLAVTMPSLNQPVAASMTSIANMNQAAVATMNSMNPLAVSLASMNQPVAASMASMANMTQAAAATMASMNPMAAATMAANQSVFQPAASINQPAAASMASMASINEAAVATMASMNSMAATMASMPQPVAASMAASMNPMAAASMASINQPMPVASMASINSANVAGAVLR</sequence>
<dbReference type="AlphaFoldDB" id="A0A6A4WF00"/>
<keyword evidence="10" id="KW-1185">Reference proteome</keyword>
<feature type="compositionally biased region" description="Low complexity" evidence="7">
    <location>
        <begin position="160"/>
        <end position="178"/>
    </location>
</feature>
<feature type="zinc finger region" description="C3H1-type" evidence="5">
    <location>
        <begin position="67"/>
        <end position="93"/>
    </location>
</feature>
<dbReference type="EMBL" id="VIIS01000685">
    <property type="protein sequence ID" value="KAF0306177.1"/>
    <property type="molecule type" value="Genomic_DNA"/>
</dbReference>
<evidence type="ECO:0000313" key="10">
    <source>
        <dbReference type="Proteomes" id="UP000440578"/>
    </source>
</evidence>
<keyword evidence="2" id="KW-0677">Repeat</keyword>
<reference evidence="9 10" key="1">
    <citation type="submission" date="2019-07" db="EMBL/GenBank/DDBJ databases">
        <title>Draft genome assembly of a fouling barnacle, Amphibalanus amphitrite (Darwin, 1854): The first reference genome for Thecostraca.</title>
        <authorList>
            <person name="Kim W."/>
        </authorList>
    </citation>
    <scope>NUCLEOTIDE SEQUENCE [LARGE SCALE GENOMIC DNA]</scope>
    <source>
        <strain evidence="9">SNU_AA5</strain>
        <tissue evidence="9">Soma without cirri and trophi</tissue>
    </source>
</reference>
<dbReference type="SMART" id="SM00356">
    <property type="entry name" value="ZnF_C3H1"/>
    <property type="match status" value="3"/>
</dbReference>
<dbReference type="InterPro" id="IPR036855">
    <property type="entry name" value="Znf_CCCH_sf"/>
</dbReference>
<protein>
    <submittedName>
        <fullName evidence="9">Zinc finger CCCH domain-containing protein 10</fullName>
    </submittedName>
</protein>
<proteinExistence type="predicted"/>
<evidence type="ECO:0000256" key="5">
    <source>
        <dbReference type="PROSITE-ProRule" id="PRU00723"/>
    </source>
</evidence>
<evidence type="ECO:0000256" key="7">
    <source>
        <dbReference type="SAM" id="MobiDB-lite"/>
    </source>
</evidence>
<evidence type="ECO:0000256" key="2">
    <source>
        <dbReference type="ARBA" id="ARBA00022737"/>
    </source>
</evidence>
<dbReference type="PROSITE" id="PS50103">
    <property type="entry name" value="ZF_C3H1"/>
    <property type="match status" value="3"/>
</dbReference>
<evidence type="ECO:0000256" key="3">
    <source>
        <dbReference type="ARBA" id="ARBA00022771"/>
    </source>
</evidence>